<comment type="caution">
    <text evidence="1">The sequence shown here is derived from an EMBL/GenBank/DDBJ whole genome shotgun (WGS) entry which is preliminary data.</text>
</comment>
<evidence type="ECO:0000313" key="2">
    <source>
        <dbReference type="Proteomes" id="UP000468668"/>
    </source>
</evidence>
<sequence>MFVDESGDRGGKACYYLLSLVIHDQADSISDIVARYEESLLRSDLPNIPFHSEPLLNGHGPYRGMSLEQRKKTLYSFNVLVQRLPIKYATFAYRRCEFDDLAKLTARMKRDISGLLFDHLDFFQSFDDVKVYYDNGQDIVKKALDLSFGFALSKGVLERRKTSMTDYRLEQAADYLCTIELAAIKYAAKEDGETYNKFFGGIGPFKRNWLKQARRKAI</sequence>
<evidence type="ECO:0000313" key="1">
    <source>
        <dbReference type="EMBL" id="KAB1640130.1"/>
    </source>
</evidence>
<name>A0A6N6NMJ4_9ACTN</name>
<gene>
    <name evidence="1" type="ORF">F8C90_07180</name>
</gene>
<dbReference type="EMBL" id="WAJR01000017">
    <property type="protein sequence ID" value="KAB1640130.1"/>
    <property type="molecule type" value="Genomic_DNA"/>
</dbReference>
<dbReference type="AlphaFoldDB" id="A0A6N6NMJ4"/>
<organism evidence="1 2">
    <name type="scientific">Ellagibacter isourolithinifaciens</name>
    <dbReference type="NCBI Taxonomy" id="2137581"/>
    <lineage>
        <taxon>Bacteria</taxon>
        <taxon>Bacillati</taxon>
        <taxon>Actinomycetota</taxon>
        <taxon>Coriobacteriia</taxon>
        <taxon>Eggerthellales</taxon>
        <taxon>Eggerthellaceae</taxon>
        <taxon>Ellagibacter</taxon>
    </lineage>
</organism>
<accession>A0A6N6NMJ4</accession>
<reference evidence="1 2" key="1">
    <citation type="submission" date="2019-09" db="EMBL/GenBank/DDBJ databases">
        <title>Whole genome shotgun sequencing (WGS) of Ellagibacter isourolithinifaciens DSM 104140(T) and Adlercreutzia muris DSM 29508(T).</title>
        <authorList>
            <person name="Stoll D.A."/>
            <person name="Danylec N."/>
            <person name="Huch M."/>
        </authorList>
    </citation>
    <scope>NUCLEOTIDE SEQUENCE [LARGE SCALE GENOMIC DNA]</scope>
    <source>
        <strain evidence="1 2">DSM 104140</strain>
    </source>
</reference>
<protein>
    <recommendedName>
        <fullName evidence="3">DUF3800 domain-containing protein</fullName>
    </recommendedName>
</protein>
<keyword evidence="2" id="KW-1185">Reference proteome</keyword>
<dbReference type="Proteomes" id="UP000468668">
    <property type="component" value="Unassembled WGS sequence"/>
</dbReference>
<proteinExistence type="predicted"/>
<evidence type="ECO:0008006" key="3">
    <source>
        <dbReference type="Google" id="ProtNLM"/>
    </source>
</evidence>